<dbReference type="AlphaFoldDB" id="W4LAH6"/>
<dbReference type="EMBL" id="AZHX01002489">
    <property type="protein sequence ID" value="ETW94296.1"/>
    <property type="molecule type" value="Genomic_DNA"/>
</dbReference>
<proteinExistence type="predicted"/>
<evidence type="ECO:0000313" key="1">
    <source>
        <dbReference type="EMBL" id="ETW94296.1"/>
    </source>
</evidence>
<dbReference type="HOGENOM" id="CLU_1764658_0_0_7"/>
<sequence length="147" mass="16735">MNQPSLMSVDTRFTLHAQADKSPFTCELNLAPLVAFWQQAIADHHPMYRPLAGQLREALKQAPALMEPIRDLSVITEHRELVETLMTAVFSPASWDEAYTAALIPFHFRSFYATPAFERLMLRDDGYLQGRVNVDEQTVAHVKLLHT</sequence>
<accession>W4LAH6</accession>
<gene>
    <name evidence="1" type="ORF">ETSY2_50000</name>
</gene>
<reference evidence="1 2" key="1">
    <citation type="journal article" date="2014" name="Nature">
        <title>An environmental bacterial taxon with a large and distinct metabolic repertoire.</title>
        <authorList>
            <person name="Wilson M.C."/>
            <person name="Mori T."/>
            <person name="Ruckert C."/>
            <person name="Uria A.R."/>
            <person name="Helf M.J."/>
            <person name="Takada K."/>
            <person name="Gernert C."/>
            <person name="Steffens U.A."/>
            <person name="Heycke N."/>
            <person name="Schmitt S."/>
            <person name="Rinke C."/>
            <person name="Helfrich E.J."/>
            <person name="Brachmann A.O."/>
            <person name="Gurgui C."/>
            <person name="Wakimoto T."/>
            <person name="Kracht M."/>
            <person name="Crusemann M."/>
            <person name="Hentschel U."/>
            <person name="Abe I."/>
            <person name="Matsunaga S."/>
            <person name="Kalinowski J."/>
            <person name="Takeyama H."/>
            <person name="Piel J."/>
        </authorList>
    </citation>
    <scope>NUCLEOTIDE SEQUENCE [LARGE SCALE GENOMIC DNA]</scope>
    <source>
        <strain evidence="2">TSY2</strain>
    </source>
</reference>
<organism evidence="1 2">
    <name type="scientific">Candidatus Entotheonella gemina</name>
    <dbReference type="NCBI Taxonomy" id="1429439"/>
    <lineage>
        <taxon>Bacteria</taxon>
        <taxon>Pseudomonadati</taxon>
        <taxon>Nitrospinota/Tectimicrobiota group</taxon>
        <taxon>Candidatus Tectimicrobiota</taxon>
        <taxon>Candidatus Entotheonellia</taxon>
        <taxon>Candidatus Entotheonellales</taxon>
        <taxon>Candidatus Entotheonellaceae</taxon>
        <taxon>Candidatus Entotheonella</taxon>
    </lineage>
</organism>
<keyword evidence="2" id="KW-1185">Reference proteome</keyword>
<name>W4LAH6_9BACT</name>
<dbReference type="Proteomes" id="UP000019140">
    <property type="component" value="Unassembled WGS sequence"/>
</dbReference>
<comment type="caution">
    <text evidence="1">The sequence shown here is derived from an EMBL/GenBank/DDBJ whole genome shotgun (WGS) entry which is preliminary data.</text>
</comment>
<protein>
    <submittedName>
        <fullName evidence="1">Uncharacterized protein</fullName>
    </submittedName>
</protein>
<evidence type="ECO:0000313" key="2">
    <source>
        <dbReference type="Proteomes" id="UP000019140"/>
    </source>
</evidence>